<keyword evidence="4" id="KW-0862">Zinc</keyword>
<evidence type="ECO:0000256" key="1">
    <source>
        <dbReference type="ARBA" id="ARBA00001947"/>
    </source>
</evidence>
<comment type="cofactor">
    <cofactor evidence="1">
        <name>Zn(2+)</name>
        <dbReference type="ChEBI" id="CHEBI:29105"/>
    </cofactor>
</comment>
<keyword evidence="3" id="KW-0378">Hydrolase</keyword>
<dbReference type="AlphaFoldDB" id="A0A084AL87"/>
<dbReference type="SUPFAM" id="SSF51556">
    <property type="entry name" value="Metallo-dependent hydrolases"/>
    <property type="match status" value="1"/>
</dbReference>
<accession>A0A084AL87</accession>
<dbReference type="InterPro" id="IPR006680">
    <property type="entry name" value="Amidohydro-rel"/>
</dbReference>
<dbReference type="GO" id="GO:0005829">
    <property type="term" value="C:cytosol"/>
    <property type="evidence" value="ECO:0007669"/>
    <property type="project" value="TreeGrafter"/>
</dbReference>
<evidence type="ECO:0000313" key="6">
    <source>
        <dbReference type="EMBL" id="KEY66066.1"/>
    </source>
</evidence>
<dbReference type="Pfam" id="PF01979">
    <property type="entry name" value="Amidohydro_1"/>
    <property type="match status" value="1"/>
</dbReference>
<evidence type="ECO:0000256" key="4">
    <source>
        <dbReference type="ARBA" id="ARBA00022833"/>
    </source>
</evidence>
<dbReference type="OrthoDB" id="194468at2759"/>
<dbReference type="HOGENOM" id="CLU_012358_11_1_1"/>
<protein>
    <recommendedName>
        <fullName evidence="5">Amidohydrolase-related domain-containing protein</fullName>
    </recommendedName>
</protein>
<dbReference type="InterPro" id="IPR051607">
    <property type="entry name" value="Metallo-dep_hydrolases"/>
</dbReference>
<evidence type="ECO:0000313" key="7">
    <source>
        <dbReference type="Proteomes" id="UP000028045"/>
    </source>
</evidence>
<keyword evidence="2" id="KW-0479">Metal-binding</keyword>
<dbReference type="PANTHER" id="PTHR11271:SF37">
    <property type="entry name" value="FAMILY PROTEIN, PUTATIVE (AFU_ORTHOLOGUE AFUA_4G00460)-RELATED"/>
    <property type="match status" value="1"/>
</dbReference>
<feature type="domain" description="Amidohydrolase-related" evidence="5">
    <location>
        <begin position="23"/>
        <end position="319"/>
    </location>
</feature>
<dbReference type="PANTHER" id="PTHR11271">
    <property type="entry name" value="GUANINE DEAMINASE"/>
    <property type="match status" value="1"/>
</dbReference>
<evidence type="ECO:0000259" key="5">
    <source>
        <dbReference type="Pfam" id="PF01979"/>
    </source>
</evidence>
<name>A0A084AL87_STACB</name>
<dbReference type="Proteomes" id="UP000028045">
    <property type="component" value="Unassembled WGS sequence"/>
</dbReference>
<dbReference type="GO" id="GO:0019239">
    <property type="term" value="F:deaminase activity"/>
    <property type="evidence" value="ECO:0007669"/>
    <property type="project" value="TreeGrafter"/>
</dbReference>
<organism evidence="6 7">
    <name type="scientific">Stachybotrys chartarum (strain CBS 109288 / IBT 7711)</name>
    <name type="common">Toxic black mold</name>
    <name type="synonym">Stilbospora chartarum</name>
    <dbReference type="NCBI Taxonomy" id="1280523"/>
    <lineage>
        <taxon>Eukaryota</taxon>
        <taxon>Fungi</taxon>
        <taxon>Dikarya</taxon>
        <taxon>Ascomycota</taxon>
        <taxon>Pezizomycotina</taxon>
        <taxon>Sordariomycetes</taxon>
        <taxon>Hypocreomycetidae</taxon>
        <taxon>Hypocreales</taxon>
        <taxon>Stachybotryaceae</taxon>
        <taxon>Stachybotrys</taxon>
    </lineage>
</organism>
<dbReference type="Gene3D" id="3.20.20.140">
    <property type="entry name" value="Metal-dependent hydrolases"/>
    <property type="match status" value="1"/>
</dbReference>
<evidence type="ECO:0000256" key="2">
    <source>
        <dbReference type="ARBA" id="ARBA00022723"/>
    </source>
</evidence>
<dbReference type="GO" id="GO:0046872">
    <property type="term" value="F:metal ion binding"/>
    <property type="evidence" value="ECO:0007669"/>
    <property type="project" value="UniProtKB-KW"/>
</dbReference>
<dbReference type="SUPFAM" id="SSF51338">
    <property type="entry name" value="Composite domain of metallo-dependent hydrolases"/>
    <property type="match status" value="1"/>
</dbReference>
<dbReference type="EMBL" id="KL648672">
    <property type="protein sequence ID" value="KEY66066.1"/>
    <property type="molecule type" value="Genomic_DNA"/>
</dbReference>
<sequence>MFSNITLIEYFGCFGEAASAGRIDAEQVYIGQLAGLYEALNAGTTTSIDHAHHTWSDETPWAGLNASIDSGARVFWSYAFHEVANYSIEQQLVNYRDIVNAAPQTDTAVELGIAFDSFDNGSVGPETIASIIDLAKEVNVSVLTTHSGGGVYGNDNSSTTLQSLGMLNTSIPVVFSHALYVTLRDTTLLQSTNQYVSITPESEMGFGLGRPTSNMIIDQATLGVNTHAFQSSDMVTQARQAPRSNPTSVVQAFLLATRNGGLALRRPDLGVLSVGAEADVVVWDGTSTSLLGWLDPVAAIILHYNVGDVEHVLVDGKFVKRNHKLVVGDYGSVNSRFLEASKRIQEDWRQIPRPALDQCTSAGAPIVHPDQVDVTVGDGTGYGQLHV</sequence>
<reference evidence="6 7" key="1">
    <citation type="journal article" date="2014" name="BMC Genomics">
        <title>Comparative genome sequencing reveals chemotype-specific gene clusters in the toxigenic black mold Stachybotrys.</title>
        <authorList>
            <person name="Semeiks J."/>
            <person name="Borek D."/>
            <person name="Otwinowski Z."/>
            <person name="Grishin N.V."/>
        </authorList>
    </citation>
    <scope>NUCLEOTIDE SEQUENCE [LARGE SCALE GENOMIC DNA]</scope>
    <source>
        <strain evidence="7">CBS 109288 / IBT 7711</strain>
    </source>
</reference>
<evidence type="ECO:0000256" key="3">
    <source>
        <dbReference type="ARBA" id="ARBA00022801"/>
    </source>
</evidence>
<dbReference type="InterPro" id="IPR032466">
    <property type="entry name" value="Metal_Hydrolase"/>
</dbReference>
<dbReference type="InterPro" id="IPR011059">
    <property type="entry name" value="Metal-dep_hydrolase_composite"/>
</dbReference>
<dbReference type="Gene3D" id="2.30.40.10">
    <property type="entry name" value="Urease, subunit C, domain 1"/>
    <property type="match status" value="1"/>
</dbReference>
<keyword evidence="7" id="KW-1185">Reference proteome</keyword>
<proteinExistence type="predicted"/>
<gene>
    <name evidence="6" type="ORF">S7711_08884</name>
</gene>